<evidence type="ECO:0000313" key="11">
    <source>
        <dbReference type="EMBL" id="VDO93527.1"/>
    </source>
</evidence>
<dbReference type="InterPro" id="IPR014314">
    <property type="entry name" value="Succ_DH_cytb556"/>
</dbReference>
<dbReference type="FunFam" id="1.20.1300.10:FF:000011">
    <property type="entry name" value="Succinate dehydrogenase cytochrome b560 subunit"/>
    <property type="match status" value="1"/>
</dbReference>
<dbReference type="GO" id="GO:0005739">
    <property type="term" value="C:mitochondrion"/>
    <property type="evidence" value="ECO:0007669"/>
    <property type="project" value="GOC"/>
</dbReference>
<dbReference type="Pfam" id="PF01127">
    <property type="entry name" value="Sdh_cyt"/>
    <property type="match status" value="1"/>
</dbReference>
<feature type="transmembrane region" description="Helical" evidence="10">
    <location>
        <begin position="141"/>
        <end position="161"/>
    </location>
</feature>
<dbReference type="PROSITE" id="PS01001">
    <property type="entry name" value="SDH_CYT_2"/>
    <property type="match status" value="1"/>
</dbReference>
<accession>A0A183IC54</accession>
<dbReference type="SUPFAM" id="SSF81343">
    <property type="entry name" value="Fumarate reductase respiratory complex transmembrane subunits"/>
    <property type="match status" value="1"/>
</dbReference>
<dbReference type="OrthoDB" id="588261at2759"/>
<dbReference type="PROSITE" id="PS01000">
    <property type="entry name" value="SDH_CYT_1"/>
    <property type="match status" value="1"/>
</dbReference>
<dbReference type="InterPro" id="IPR034804">
    <property type="entry name" value="SQR/QFR_C/D"/>
</dbReference>
<dbReference type="Proteomes" id="UP000270296">
    <property type="component" value="Unassembled WGS sequence"/>
</dbReference>
<organism evidence="13">
    <name type="scientific">Soboliphyme baturini</name>
    <dbReference type="NCBI Taxonomy" id="241478"/>
    <lineage>
        <taxon>Eukaryota</taxon>
        <taxon>Metazoa</taxon>
        <taxon>Ecdysozoa</taxon>
        <taxon>Nematoda</taxon>
        <taxon>Enoplea</taxon>
        <taxon>Dorylaimia</taxon>
        <taxon>Dioctophymatida</taxon>
        <taxon>Dioctophymatoidea</taxon>
        <taxon>Soboliphymatidae</taxon>
        <taxon>Soboliphyme</taxon>
    </lineage>
</organism>
<keyword evidence="12" id="KW-1185">Reference proteome</keyword>
<keyword evidence="9 10" id="KW-0472">Membrane</keyword>
<dbReference type="CDD" id="cd03499">
    <property type="entry name" value="SQR_TypeC_SdhC"/>
    <property type="match status" value="1"/>
</dbReference>
<comment type="pathway">
    <text evidence="2">Carbohydrate metabolism; tricarboxylic acid cycle.</text>
</comment>
<evidence type="ECO:0000256" key="2">
    <source>
        <dbReference type="ARBA" id="ARBA00005163"/>
    </source>
</evidence>
<reference evidence="13" key="1">
    <citation type="submission" date="2016-06" db="UniProtKB">
        <authorList>
            <consortium name="WormBaseParasite"/>
        </authorList>
    </citation>
    <scope>IDENTIFICATION</scope>
</reference>
<dbReference type="NCBIfam" id="TIGR02970">
    <property type="entry name" value="succ_dehyd_cytB"/>
    <property type="match status" value="1"/>
</dbReference>
<keyword evidence="5" id="KW-0479">Metal-binding</keyword>
<dbReference type="GO" id="GO:0006099">
    <property type="term" value="P:tricarboxylic acid cycle"/>
    <property type="evidence" value="ECO:0007669"/>
    <property type="project" value="InterPro"/>
</dbReference>
<keyword evidence="8" id="KW-0408">Iron</keyword>
<evidence type="ECO:0000256" key="10">
    <source>
        <dbReference type="SAM" id="Phobius"/>
    </source>
</evidence>
<protein>
    <submittedName>
        <fullName evidence="13">Succinate dehydrogenase cytochrome b560 subunit, mitochondrial</fullName>
    </submittedName>
</protein>
<dbReference type="GO" id="GO:0006121">
    <property type="term" value="P:mitochondrial electron transport, succinate to ubiquinone"/>
    <property type="evidence" value="ECO:0007669"/>
    <property type="project" value="TreeGrafter"/>
</dbReference>
<evidence type="ECO:0000256" key="4">
    <source>
        <dbReference type="ARBA" id="ARBA00022692"/>
    </source>
</evidence>
<dbReference type="AlphaFoldDB" id="A0A183IC54"/>
<evidence type="ECO:0000256" key="7">
    <source>
        <dbReference type="ARBA" id="ARBA00022989"/>
    </source>
</evidence>
<evidence type="ECO:0000313" key="13">
    <source>
        <dbReference type="WBParaSite" id="SBAD_0000124801-mRNA-1"/>
    </source>
</evidence>
<keyword evidence="6" id="KW-0809">Transit peptide</keyword>
<keyword evidence="7 10" id="KW-1133">Transmembrane helix</keyword>
<proteinExistence type="predicted"/>
<dbReference type="InterPro" id="IPR000701">
    <property type="entry name" value="SuccDH_FuR_B_TM-su"/>
</dbReference>
<keyword evidence="4 10" id="KW-0812">Transmembrane</keyword>
<dbReference type="GO" id="GO:0046872">
    <property type="term" value="F:metal ion binding"/>
    <property type="evidence" value="ECO:0007669"/>
    <property type="project" value="UniProtKB-KW"/>
</dbReference>
<evidence type="ECO:0000256" key="8">
    <source>
        <dbReference type="ARBA" id="ARBA00023004"/>
    </source>
</evidence>
<dbReference type="Gene3D" id="1.20.1300.10">
    <property type="entry name" value="Fumarate reductase/succinate dehydrogenase, transmembrane subunit"/>
    <property type="match status" value="1"/>
</dbReference>
<evidence type="ECO:0000313" key="12">
    <source>
        <dbReference type="Proteomes" id="UP000270296"/>
    </source>
</evidence>
<feature type="transmembrane region" description="Helical" evidence="10">
    <location>
        <begin position="100"/>
        <end position="121"/>
    </location>
</feature>
<reference evidence="11 12" key="2">
    <citation type="submission" date="2018-11" db="EMBL/GenBank/DDBJ databases">
        <authorList>
            <consortium name="Pathogen Informatics"/>
        </authorList>
    </citation>
    <scope>NUCLEOTIDE SEQUENCE [LARGE SCALE GENOMIC DNA]</scope>
</reference>
<dbReference type="PANTHER" id="PTHR10978:SF5">
    <property type="entry name" value="SUCCINATE DEHYDROGENASE CYTOCHROME B560 SUBUNIT, MITOCHONDRIAL"/>
    <property type="match status" value="1"/>
</dbReference>
<name>A0A183IC54_9BILA</name>
<evidence type="ECO:0000256" key="3">
    <source>
        <dbReference type="ARBA" id="ARBA00022617"/>
    </source>
</evidence>
<sequence length="163" mass="18456">CYHFLLNLSSRRCLSVPACSAAKTPVQQWGWDYLQRQKALNRPIAPHLTVYKPMLTWMVSGLHRITGVAMGITVAMLSIGFMVVPFDFPSLIEFIRNLQLPVAFVYAVKYIIAWPLTFHTLNGIRFLGFDLAYGTDIRSVYKSGWTIVALSILIAAALTFWEK</sequence>
<evidence type="ECO:0000256" key="9">
    <source>
        <dbReference type="ARBA" id="ARBA00023136"/>
    </source>
</evidence>
<evidence type="ECO:0000256" key="5">
    <source>
        <dbReference type="ARBA" id="ARBA00022723"/>
    </source>
</evidence>
<dbReference type="GO" id="GO:0016020">
    <property type="term" value="C:membrane"/>
    <property type="evidence" value="ECO:0007669"/>
    <property type="project" value="UniProtKB-SubCell"/>
</dbReference>
<gene>
    <name evidence="11" type="ORF">SBAD_LOCUS1198</name>
</gene>
<feature type="transmembrane region" description="Helical" evidence="10">
    <location>
        <begin position="65"/>
        <end position="88"/>
    </location>
</feature>
<keyword evidence="3" id="KW-0349">Heme</keyword>
<evidence type="ECO:0000256" key="1">
    <source>
        <dbReference type="ARBA" id="ARBA00004141"/>
    </source>
</evidence>
<dbReference type="InterPro" id="IPR018495">
    <property type="entry name" value="Succ_DH_cyt_bsu_CS"/>
</dbReference>
<dbReference type="GO" id="GO:0009055">
    <property type="term" value="F:electron transfer activity"/>
    <property type="evidence" value="ECO:0007669"/>
    <property type="project" value="InterPro"/>
</dbReference>
<dbReference type="EMBL" id="UZAM01006744">
    <property type="protein sequence ID" value="VDO93527.1"/>
    <property type="molecule type" value="Genomic_DNA"/>
</dbReference>
<comment type="subcellular location">
    <subcellularLocation>
        <location evidence="1">Membrane</location>
        <topology evidence="1">Multi-pass membrane protein</topology>
    </subcellularLocation>
</comment>
<dbReference type="PANTHER" id="PTHR10978">
    <property type="entry name" value="SUCCINATE DEHYDROGENASE CYTOCHROME B560 SUBUNIT"/>
    <property type="match status" value="1"/>
</dbReference>
<dbReference type="WBParaSite" id="SBAD_0000124801-mRNA-1">
    <property type="protein sequence ID" value="SBAD_0000124801-mRNA-1"/>
    <property type="gene ID" value="SBAD_0000124801"/>
</dbReference>
<evidence type="ECO:0000256" key="6">
    <source>
        <dbReference type="ARBA" id="ARBA00022946"/>
    </source>
</evidence>